<keyword evidence="1 5" id="KW-0963">Cytoplasm</keyword>
<comment type="cofactor">
    <cofactor evidence="5">
        <name>Zn(2+)</name>
        <dbReference type="ChEBI" id="CHEBI:29105"/>
    </cofactor>
    <text evidence="5">Binds 1 zinc ion per subunit.</text>
</comment>
<dbReference type="Pfam" id="PF01702">
    <property type="entry name" value="TGT"/>
    <property type="match status" value="1"/>
</dbReference>
<comment type="subcellular location">
    <subcellularLocation>
        <location evidence="5">Cytoplasm</location>
    </subcellularLocation>
    <subcellularLocation>
        <location evidence="5">Mitochondrion outer membrane</location>
        <topology evidence="5">Peripheral membrane protein</topology>
        <orientation evidence="5">Cytoplasmic side</orientation>
    </subcellularLocation>
    <text evidence="5">May associate with the mitochondrion outer membrane.</text>
</comment>
<dbReference type="GO" id="GO:0006400">
    <property type="term" value="P:tRNA modification"/>
    <property type="evidence" value="ECO:0007669"/>
    <property type="project" value="InterPro"/>
</dbReference>
<evidence type="ECO:0000256" key="3">
    <source>
        <dbReference type="ARBA" id="ARBA00022723"/>
    </source>
</evidence>
<dbReference type="PANTHER" id="PTHR46064">
    <property type="entry name" value="QUEUINE TRNA-RIBOSYLTRANSFERASE ACCESSORY SUBUNIT 2"/>
    <property type="match status" value="1"/>
</dbReference>
<dbReference type="InterPro" id="IPR050852">
    <property type="entry name" value="Queuine_tRNA-ribosyltrfase"/>
</dbReference>
<comment type="caution">
    <text evidence="8">The sequence shown here is derived from an EMBL/GenBank/DDBJ whole genome shotgun (WGS) entry which is preliminary data.</text>
</comment>
<dbReference type="Gene3D" id="3.20.20.105">
    <property type="entry name" value="Queuine tRNA-ribosyltransferase-like"/>
    <property type="match status" value="1"/>
</dbReference>
<evidence type="ECO:0000259" key="7">
    <source>
        <dbReference type="Pfam" id="PF01702"/>
    </source>
</evidence>
<dbReference type="InterPro" id="IPR002616">
    <property type="entry name" value="tRNA_ribo_trans-like"/>
</dbReference>
<feature type="binding site" evidence="5">
    <location>
        <position position="380"/>
    </location>
    <ligand>
        <name>Zn(2+)</name>
        <dbReference type="ChEBI" id="CHEBI:29105"/>
    </ligand>
</feature>
<dbReference type="InterPro" id="IPR028592">
    <property type="entry name" value="QTRTD1"/>
</dbReference>
<feature type="region of interest" description="Disordered" evidence="6">
    <location>
        <begin position="504"/>
        <end position="532"/>
    </location>
</feature>
<name>A0A835NV46_9PASS</name>
<evidence type="ECO:0000313" key="8">
    <source>
        <dbReference type="EMBL" id="KAG0121932.1"/>
    </source>
</evidence>
<dbReference type="EMBL" id="JADDUC010000042">
    <property type="protein sequence ID" value="KAG0121932.1"/>
    <property type="molecule type" value="Genomic_DNA"/>
</dbReference>
<keyword evidence="5" id="KW-1000">Mitochondrion outer membrane</keyword>
<dbReference type="GO" id="GO:0008479">
    <property type="term" value="F:tRNA-guanosine(34) queuine transglycosylase activity"/>
    <property type="evidence" value="ECO:0007669"/>
    <property type="project" value="UniProtKB-UniRule"/>
</dbReference>
<feature type="binding site" evidence="5">
    <location>
        <position position="351"/>
    </location>
    <ligand>
        <name>Zn(2+)</name>
        <dbReference type="ChEBI" id="CHEBI:29105"/>
    </ligand>
</feature>
<sequence length="532" mass="58375">MRLKLLGAGGGRLGSLAGLGRSGAGALALPGCLLYTRTGAAPHLTHDTLREVRGVPGVAHIALPALAEIHDVLEEYKEGAAKFMGLPDAVLYCSLHDPVTPCPSGYNTNKMVSLWGSSGRMEMTASKFMDIQRVIQPDWFQCISDGDTISGEAGRKRAKKSVDRSLSFLDICLQLQEKSPELQGSVMFGAIEGGDILEERLRSARETAKRPVGGFLLDGFQGSAMAKEIKLKLIASVTAELPEDKPRIIHGIGKPDEVLECIERGVDIFESFFPFQVTERGCALVFSYDCHPDPEATVLTQNGTQDLEKNGAQEDQEEVSKADPEITPFEISLKDKKYHDDFGPLLEGCSCYCCQRHTRAYVHHLLVTNELLAGVLLMMHNFQHYFGFFSAIRDALRDSKLDQLKELVFRQALQGPANVTLRHQFCDLKCVLYQSQNCASEPVDISKMLRFRMLAVHIITSMVTKTSQQMRLNVQTPPVTCTSDTKLYTIHGITKIATSKSATARLTTSPAHSPPGQGAANPGTYRSTWISS</sequence>
<dbReference type="AlphaFoldDB" id="A0A835NV46"/>
<evidence type="ECO:0000313" key="9">
    <source>
        <dbReference type="EMBL" id="KAI1242262.1"/>
    </source>
</evidence>
<dbReference type="Proteomes" id="UP000618051">
    <property type="component" value="Unassembled WGS sequence"/>
</dbReference>
<dbReference type="HAMAP" id="MF_03043">
    <property type="entry name" value="QTRT2"/>
    <property type="match status" value="1"/>
</dbReference>
<accession>A0A835NV46</accession>
<evidence type="ECO:0000256" key="1">
    <source>
        <dbReference type="ARBA" id="ARBA00022490"/>
    </source>
</evidence>
<comment type="similarity">
    <text evidence="5">Belongs to the queuine tRNA-ribosyltransferase family. QTRT2 subfamily.</text>
</comment>
<keyword evidence="10" id="KW-1185">Reference proteome</keyword>
<evidence type="ECO:0000256" key="2">
    <source>
        <dbReference type="ARBA" id="ARBA00022694"/>
    </source>
</evidence>
<dbReference type="GO" id="GO:0046872">
    <property type="term" value="F:metal ion binding"/>
    <property type="evidence" value="ECO:0007669"/>
    <property type="project" value="UniProtKB-KW"/>
</dbReference>
<proteinExistence type="inferred from homology"/>
<evidence type="ECO:0000313" key="10">
    <source>
        <dbReference type="Proteomes" id="UP000618051"/>
    </source>
</evidence>
<feature type="binding site" evidence="5">
    <location>
        <position position="349"/>
    </location>
    <ligand>
        <name>Zn(2+)</name>
        <dbReference type="ChEBI" id="CHEBI:29105"/>
    </ligand>
</feature>
<dbReference type="OrthoDB" id="27601at2759"/>
<comment type="subunit">
    <text evidence="5">Heterodimer of a catalytic subunit QTRT1 and an accessory subunit QTRT2.</text>
</comment>
<dbReference type="EMBL" id="JADDUC020000002">
    <property type="protein sequence ID" value="KAI1242262.1"/>
    <property type="molecule type" value="Genomic_DNA"/>
</dbReference>
<dbReference type="GO" id="GO:0005741">
    <property type="term" value="C:mitochondrial outer membrane"/>
    <property type="evidence" value="ECO:0007669"/>
    <property type="project" value="UniProtKB-SubCell"/>
</dbReference>
<evidence type="ECO:0000256" key="4">
    <source>
        <dbReference type="ARBA" id="ARBA00022833"/>
    </source>
</evidence>
<dbReference type="PANTHER" id="PTHR46064:SF1">
    <property type="entry name" value="QUEUINE TRNA-RIBOSYLTRANSFERASE ACCESSORY SUBUNIT 2"/>
    <property type="match status" value="1"/>
</dbReference>
<keyword evidence="5" id="KW-0496">Mitochondrion</keyword>
<gene>
    <name evidence="5" type="primary">QTRT2</name>
    <name evidence="9" type="ORF">IHE44_0005781</name>
    <name evidence="8" type="ORF">IHE44_010158</name>
</gene>
<reference evidence="8" key="1">
    <citation type="submission" date="2020-10" db="EMBL/GenBank/DDBJ databases">
        <title>Feather gene expression reveals the developmental basis of iridescence in African starlings.</title>
        <authorList>
            <person name="Rubenstein D.R."/>
        </authorList>
    </citation>
    <scope>NUCLEOTIDE SEQUENCE</scope>
    <source>
        <strain evidence="8">SS15</strain>
        <tissue evidence="8">Liver</tissue>
    </source>
</reference>
<feature type="domain" description="tRNA-guanine(15) transglycosylase-like" evidence="7">
    <location>
        <begin position="11"/>
        <end position="411"/>
    </location>
</feature>
<evidence type="ECO:0000256" key="5">
    <source>
        <dbReference type="HAMAP-Rule" id="MF_03043"/>
    </source>
</evidence>
<dbReference type="SUPFAM" id="SSF51713">
    <property type="entry name" value="tRNA-guanine transglycosylase"/>
    <property type="match status" value="1"/>
</dbReference>
<organism evidence="8">
    <name type="scientific">Lamprotornis superbus</name>
    <dbReference type="NCBI Taxonomy" id="245042"/>
    <lineage>
        <taxon>Eukaryota</taxon>
        <taxon>Metazoa</taxon>
        <taxon>Chordata</taxon>
        <taxon>Craniata</taxon>
        <taxon>Vertebrata</taxon>
        <taxon>Euteleostomi</taxon>
        <taxon>Archelosauria</taxon>
        <taxon>Archosauria</taxon>
        <taxon>Dinosauria</taxon>
        <taxon>Saurischia</taxon>
        <taxon>Theropoda</taxon>
        <taxon>Coelurosauria</taxon>
        <taxon>Aves</taxon>
        <taxon>Neognathae</taxon>
        <taxon>Neoaves</taxon>
        <taxon>Telluraves</taxon>
        <taxon>Australaves</taxon>
        <taxon>Passeriformes</taxon>
        <taxon>Sturnidae</taxon>
        <taxon>Lamprotornis</taxon>
    </lineage>
</organism>
<keyword evidence="3 5" id="KW-0479">Metal-binding</keyword>
<keyword evidence="2 5" id="KW-0819">tRNA processing</keyword>
<comment type="function">
    <text evidence="5">Non-catalytic subunit of the queuine tRNA-ribosyltransferase (TGT) that catalyzes the base-exchange of a guanine (G) residue with queuine (Q) at position 34 (anticodon wobble position) in tRNAs with GU(N) anticodons (tRNA-Asp, -Asn, -His and -Tyr), resulting in the hypermodified nucleoside queuosine (7-(((4,5-cis-dihydroxy-2-cyclopenten-1-yl)amino)methyl)-7-deazaguanosine).</text>
</comment>
<keyword evidence="4 5" id="KW-0862">Zinc</keyword>
<reference evidence="9" key="3">
    <citation type="submission" date="2022-01" db="EMBL/GenBank/DDBJ databases">
        <authorList>
            <person name="Rubenstein D.R."/>
        </authorList>
    </citation>
    <scope>NUCLEOTIDE SEQUENCE</scope>
    <source>
        <strain evidence="9">SS15</strain>
        <tissue evidence="9">Liver</tissue>
    </source>
</reference>
<reference evidence="9 10" key="2">
    <citation type="journal article" date="2021" name="J. Hered.">
        <title>Feather Gene Expression Elucidates the Developmental Basis of Plumage Iridescence in African Starlings.</title>
        <authorList>
            <person name="Rubenstein D.R."/>
            <person name="Corvelo A."/>
            <person name="MacManes M.D."/>
            <person name="Maia R."/>
            <person name="Narzisi G."/>
            <person name="Rousaki A."/>
            <person name="Vandenabeele P."/>
            <person name="Shawkey M.D."/>
            <person name="Solomon J."/>
        </authorList>
    </citation>
    <scope>NUCLEOTIDE SEQUENCE [LARGE SCALE GENOMIC DNA]</scope>
    <source>
        <strain evidence="9">SS15</strain>
    </source>
</reference>
<feature type="binding site" evidence="5">
    <location>
        <position position="354"/>
    </location>
    <ligand>
        <name>Zn(2+)</name>
        <dbReference type="ChEBI" id="CHEBI:29105"/>
    </ligand>
</feature>
<dbReference type="NCBIfam" id="TIGR00449">
    <property type="entry name" value="tgt_general"/>
    <property type="match status" value="1"/>
</dbReference>
<dbReference type="InterPro" id="IPR036511">
    <property type="entry name" value="TGT-like_sf"/>
</dbReference>
<protein>
    <recommendedName>
        <fullName evidence="5">Queuine tRNA-ribosyltransferase accessory subunit 2</fullName>
    </recommendedName>
    <alternativeName>
        <fullName evidence="5">Queuine tRNA-ribosyltransferase domain-containing protein 1</fullName>
    </alternativeName>
</protein>
<evidence type="ECO:0000256" key="6">
    <source>
        <dbReference type="SAM" id="MobiDB-lite"/>
    </source>
</evidence>
<keyword evidence="5" id="KW-0472">Membrane</keyword>